<sequence>MAVTPESKKNAVPRTHGGDHLEQCKNPGQLSSGADEDLKDRRGKEGREAQRTVEGHTDTLTCAARAALSLLPK</sequence>
<feature type="compositionally biased region" description="Basic and acidic residues" evidence="1">
    <location>
        <begin position="36"/>
        <end position="57"/>
    </location>
</feature>
<evidence type="ECO:0000256" key="1">
    <source>
        <dbReference type="SAM" id="MobiDB-lite"/>
    </source>
</evidence>
<protein>
    <submittedName>
        <fullName evidence="2">Uncharacterized protein</fullName>
    </submittedName>
</protein>
<dbReference type="AlphaFoldDB" id="A0A6G1DCA1"/>
<feature type="region of interest" description="Disordered" evidence="1">
    <location>
        <begin position="1"/>
        <end position="58"/>
    </location>
</feature>
<proteinExistence type="predicted"/>
<gene>
    <name evidence="2" type="ORF">E2562_001292</name>
</gene>
<dbReference type="Proteomes" id="UP000479710">
    <property type="component" value="Unassembled WGS sequence"/>
</dbReference>
<comment type="caution">
    <text evidence="2">The sequence shown here is derived from an EMBL/GenBank/DDBJ whole genome shotgun (WGS) entry which is preliminary data.</text>
</comment>
<organism evidence="2 3">
    <name type="scientific">Oryza meyeriana var. granulata</name>
    <dbReference type="NCBI Taxonomy" id="110450"/>
    <lineage>
        <taxon>Eukaryota</taxon>
        <taxon>Viridiplantae</taxon>
        <taxon>Streptophyta</taxon>
        <taxon>Embryophyta</taxon>
        <taxon>Tracheophyta</taxon>
        <taxon>Spermatophyta</taxon>
        <taxon>Magnoliopsida</taxon>
        <taxon>Liliopsida</taxon>
        <taxon>Poales</taxon>
        <taxon>Poaceae</taxon>
        <taxon>BOP clade</taxon>
        <taxon>Oryzoideae</taxon>
        <taxon>Oryzeae</taxon>
        <taxon>Oryzinae</taxon>
        <taxon>Oryza</taxon>
        <taxon>Oryza meyeriana</taxon>
    </lineage>
</organism>
<dbReference type="EMBL" id="SPHZ02000006">
    <property type="protein sequence ID" value="KAF0910056.1"/>
    <property type="molecule type" value="Genomic_DNA"/>
</dbReference>
<accession>A0A6G1DCA1</accession>
<evidence type="ECO:0000313" key="3">
    <source>
        <dbReference type="Proteomes" id="UP000479710"/>
    </source>
</evidence>
<name>A0A6G1DCA1_9ORYZ</name>
<evidence type="ECO:0000313" key="2">
    <source>
        <dbReference type="EMBL" id="KAF0910056.1"/>
    </source>
</evidence>
<reference evidence="2 3" key="1">
    <citation type="submission" date="2019-11" db="EMBL/GenBank/DDBJ databases">
        <title>Whole genome sequence of Oryza granulata.</title>
        <authorList>
            <person name="Li W."/>
        </authorList>
    </citation>
    <scope>NUCLEOTIDE SEQUENCE [LARGE SCALE GENOMIC DNA]</scope>
    <source>
        <strain evidence="3">cv. Menghai</strain>
        <tissue evidence="2">Leaf</tissue>
    </source>
</reference>
<keyword evidence="3" id="KW-1185">Reference proteome</keyword>